<feature type="non-terminal residue" evidence="1">
    <location>
        <position position="1"/>
    </location>
</feature>
<dbReference type="PANTHER" id="PTHR33339">
    <property type="entry name" value="LYSM DOMAIN-CONTAINING PROTEIN"/>
    <property type="match status" value="1"/>
</dbReference>
<sequence>CLHTFEDARSEDPLVAGIAKNRRAIFDRIGKLFCRVMTMGDVKTTRYLDKIVFHLVSDKMYYAVFASECSQELYVAFMFLLDVSNFAQGLLTKQFSPSFGTGLSHVELNSTHGPLSGNANRHLSWLLGGHLLMKSTASVVILALFQTLVLAVTPSERRIKPRSPHSESLMSRIPNPISVPLVNHSQLNIRQGLNTTAHDDPTSLCQSLPLIASLWRKLGMNFYLDNYPNGTHLSLEARILISYSSLQEYASQTGGLDFQCGIGRTCNPGQVTAIFQLCENVYGRNWYALVAAQNWNNFVNMLYQATGDA</sequence>
<name>A0A0L6VDX8_9BASI</name>
<dbReference type="VEuPathDB" id="FungiDB:VP01_1951g1"/>
<reference evidence="1 2" key="1">
    <citation type="submission" date="2015-08" db="EMBL/GenBank/DDBJ databases">
        <title>Next Generation Sequencing and Analysis of the Genome of Puccinia sorghi L Schw, the Causal Agent of Maize Common Rust.</title>
        <authorList>
            <person name="Rochi L."/>
            <person name="Burguener G."/>
            <person name="Darino M."/>
            <person name="Turjanski A."/>
            <person name="Kreff E."/>
            <person name="Dieguez M.J."/>
            <person name="Sacco F."/>
        </authorList>
    </citation>
    <scope>NUCLEOTIDE SEQUENCE [LARGE SCALE GENOMIC DNA]</scope>
    <source>
        <strain evidence="1 2">RO10H11247</strain>
    </source>
</reference>
<protein>
    <submittedName>
        <fullName evidence="1">Uncharacterized protein</fullName>
    </submittedName>
</protein>
<gene>
    <name evidence="1" type="ORF">VP01_1951g1</name>
</gene>
<dbReference type="OrthoDB" id="2501761at2759"/>
<dbReference type="EMBL" id="LAVV01006783">
    <property type="protein sequence ID" value="KNZ58325.1"/>
    <property type="molecule type" value="Genomic_DNA"/>
</dbReference>
<evidence type="ECO:0000313" key="2">
    <source>
        <dbReference type="Proteomes" id="UP000037035"/>
    </source>
</evidence>
<proteinExistence type="predicted"/>
<evidence type="ECO:0000313" key="1">
    <source>
        <dbReference type="EMBL" id="KNZ58325.1"/>
    </source>
</evidence>
<accession>A0A0L6VDX8</accession>
<dbReference type="PANTHER" id="PTHR33339:SF1">
    <property type="entry name" value="LYSM DOMAIN-CONTAINING PROTEIN"/>
    <property type="match status" value="1"/>
</dbReference>
<dbReference type="AlphaFoldDB" id="A0A0L6VDX8"/>
<keyword evidence="2" id="KW-1185">Reference proteome</keyword>
<comment type="caution">
    <text evidence="1">The sequence shown here is derived from an EMBL/GenBank/DDBJ whole genome shotgun (WGS) entry which is preliminary data.</text>
</comment>
<organism evidence="1 2">
    <name type="scientific">Puccinia sorghi</name>
    <dbReference type="NCBI Taxonomy" id="27349"/>
    <lineage>
        <taxon>Eukaryota</taxon>
        <taxon>Fungi</taxon>
        <taxon>Dikarya</taxon>
        <taxon>Basidiomycota</taxon>
        <taxon>Pucciniomycotina</taxon>
        <taxon>Pucciniomycetes</taxon>
        <taxon>Pucciniales</taxon>
        <taxon>Pucciniaceae</taxon>
        <taxon>Puccinia</taxon>
    </lineage>
</organism>
<dbReference type="Proteomes" id="UP000037035">
    <property type="component" value="Unassembled WGS sequence"/>
</dbReference>